<feature type="compositionally biased region" description="Basic and acidic residues" evidence="1">
    <location>
        <begin position="143"/>
        <end position="177"/>
    </location>
</feature>
<accession>A0ABD1XSB9</accession>
<sequence>MGFQRDEKRRGGGGGATGGRAWDSKRGAGAGKGGKRLPKGQGTKRKTDVEFKDAYSTASELAPPPVGRDIMAVPAKLRRIMNLKSAVASGERYNPNAHKRQRNEDSKAAKKNEKKRKLNDEKSKPSEGESKGDLPAAKKTKLSRAEEEIKMLNARLDRKSGVKPKSSGEKWKSYLNEKKKKKKKGKSAKEDGVPEMHEHEKIEFGEVVQAPPKLSFPKKAAAIKEKEKGDGDQTMLHERLRLQAIESYRQRKKWAERPGQKLPSLDLAVAVPDL</sequence>
<dbReference type="PANTHER" id="PTHR37218:SF2">
    <property type="entry name" value="COILED-COIL PROTEIN"/>
    <property type="match status" value="1"/>
</dbReference>
<dbReference type="EMBL" id="JBHFFA010000007">
    <property type="protein sequence ID" value="KAL2611665.1"/>
    <property type="molecule type" value="Genomic_DNA"/>
</dbReference>
<evidence type="ECO:0008006" key="4">
    <source>
        <dbReference type="Google" id="ProtNLM"/>
    </source>
</evidence>
<protein>
    <recommendedName>
        <fullName evidence="4">Ribosome biogenesis protein NOP53</fullName>
    </recommendedName>
</protein>
<evidence type="ECO:0000313" key="3">
    <source>
        <dbReference type="Proteomes" id="UP001605036"/>
    </source>
</evidence>
<gene>
    <name evidence="2" type="ORF">R1flu_023357</name>
</gene>
<feature type="compositionally biased region" description="Basic and acidic residues" evidence="1">
    <location>
        <begin position="118"/>
        <end position="132"/>
    </location>
</feature>
<evidence type="ECO:0000256" key="1">
    <source>
        <dbReference type="SAM" id="MobiDB-lite"/>
    </source>
</evidence>
<comment type="caution">
    <text evidence="2">The sequence shown here is derived from an EMBL/GenBank/DDBJ whole genome shotgun (WGS) entry which is preliminary data.</text>
</comment>
<dbReference type="PANTHER" id="PTHR37218">
    <property type="entry name" value="COILED-COIL PROTEIN"/>
    <property type="match status" value="1"/>
</dbReference>
<keyword evidence="3" id="KW-1185">Reference proteome</keyword>
<evidence type="ECO:0000313" key="2">
    <source>
        <dbReference type="EMBL" id="KAL2611665.1"/>
    </source>
</evidence>
<organism evidence="2 3">
    <name type="scientific">Riccia fluitans</name>
    <dbReference type="NCBI Taxonomy" id="41844"/>
    <lineage>
        <taxon>Eukaryota</taxon>
        <taxon>Viridiplantae</taxon>
        <taxon>Streptophyta</taxon>
        <taxon>Embryophyta</taxon>
        <taxon>Marchantiophyta</taxon>
        <taxon>Marchantiopsida</taxon>
        <taxon>Marchantiidae</taxon>
        <taxon>Marchantiales</taxon>
        <taxon>Ricciaceae</taxon>
        <taxon>Riccia</taxon>
    </lineage>
</organism>
<name>A0ABD1XSB9_9MARC</name>
<feature type="region of interest" description="Disordered" evidence="1">
    <location>
        <begin position="1"/>
        <end position="51"/>
    </location>
</feature>
<feature type="compositionally biased region" description="Basic and acidic residues" evidence="1">
    <location>
        <begin position="187"/>
        <end position="204"/>
    </location>
</feature>
<reference evidence="2 3" key="1">
    <citation type="submission" date="2024-09" db="EMBL/GenBank/DDBJ databases">
        <title>Chromosome-scale assembly of Riccia fluitans.</title>
        <authorList>
            <person name="Paukszto L."/>
            <person name="Sawicki J."/>
            <person name="Karawczyk K."/>
            <person name="Piernik-Szablinska J."/>
            <person name="Szczecinska M."/>
            <person name="Mazdziarz M."/>
        </authorList>
    </citation>
    <scope>NUCLEOTIDE SEQUENCE [LARGE SCALE GENOMIC DNA]</scope>
    <source>
        <strain evidence="2">Rf_01</strain>
        <tissue evidence="2">Aerial parts of the thallus</tissue>
    </source>
</reference>
<feature type="compositionally biased region" description="Basic residues" evidence="1">
    <location>
        <begin position="33"/>
        <end position="44"/>
    </location>
</feature>
<feature type="compositionally biased region" description="Basic and acidic residues" evidence="1">
    <location>
        <begin position="1"/>
        <end position="10"/>
    </location>
</feature>
<proteinExistence type="predicted"/>
<dbReference type="Proteomes" id="UP001605036">
    <property type="component" value="Unassembled WGS sequence"/>
</dbReference>
<dbReference type="AlphaFoldDB" id="A0ABD1XSB9"/>
<feature type="compositionally biased region" description="Basic and acidic residues" evidence="1">
    <location>
        <begin position="102"/>
        <end position="111"/>
    </location>
</feature>
<feature type="region of interest" description="Disordered" evidence="1">
    <location>
        <begin position="86"/>
        <end position="205"/>
    </location>
</feature>